<evidence type="ECO:0000313" key="3">
    <source>
        <dbReference type="Proteomes" id="UP000237665"/>
    </source>
</evidence>
<feature type="signal peptide" evidence="1">
    <location>
        <begin position="1"/>
        <end position="25"/>
    </location>
</feature>
<dbReference type="EMBL" id="CP014134">
    <property type="protein sequence ID" value="AVH26733.1"/>
    <property type="molecule type" value="Genomic_DNA"/>
</dbReference>
<name>A0ABN5HN31_9VIBR</name>
<accession>A0ABN5HN31</accession>
<protein>
    <submittedName>
        <fullName evidence="2">Porin</fullName>
    </submittedName>
</protein>
<dbReference type="Gene3D" id="2.40.160.10">
    <property type="entry name" value="Porin"/>
    <property type="match status" value="1"/>
</dbReference>
<dbReference type="RefSeq" id="WP_104974385.1">
    <property type="nucleotide sequence ID" value="NZ_CP014134.1"/>
</dbReference>
<keyword evidence="3" id="KW-1185">Reference proteome</keyword>
<dbReference type="InterPro" id="IPR023614">
    <property type="entry name" value="Porin_dom_sf"/>
</dbReference>
<feature type="chain" id="PRO_5045394055" evidence="1">
    <location>
        <begin position="26"/>
        <end position="471"/>
    </location>
</feature>
<reference evidence="3" key="1">
    <citation type="submission" date="2017-12" db="EMBL/GenBank/DDBJ databases">
        <title>FDA dAtabase for Regulatory Grade micrObial Sequences (FDA-ARGOS): Supporting development and validation of Infectious Disease Dx tests.</title>
        <authorList>
            <person name="Hoffmann M."/>
            <person name="Allard M."/>
            <person name="Evans P."/>
            <person name="Brown E."/>
            <person name="Tallon L.J."/>
            <person name="Sadzewicz L."/>
            <person name="Sengamalay N."/>
            <person name="Ott S."/>
            <person name="Godinez A."/>
            <person name="Nagaraj S."/>
            <person name="Vavikolanu K."/>
            <person name="Aluvathingal J."/>
            <person name="Nadendla S."/>
            <person name="Hobson J."/>
            <person name="Sichtig H."/>
        </authorList>
    </citation>
    <scope>NUCLEOTIDE SEQUENCE [LARGE SCALE GENOMIC DNA]</scope>
    <source>
        <strain evidence="3">LMG 3418</strain>
    </source>
</reference>
<evidence type="ECO:0000256" key="1">
    <source>
        <dbReference type="SAM" id="SignalP"/>
    </source>
</evidence>
<organism evidence="2 3">
    <name type="scientific">Vibrio diabolicus</name>
    <dbReference type="NCBI Taxonomy" id="50719"/>
    <lineage>
        <taxon>Bacteria</taxon>
        <taxon>Pseudomonadati</taxon>
        <taxon>Pseudomonadota</taxon>
        <taxon>Gammaproteobacteria</taxon>
        <taxon>Vibrionales</taxon>
        <taxon>Vibrionaceae</taxon>
        <taxon>Vibrio</taxon>
        <taxon>Vibrio diabolicus subgroup</taxon>
    </lineage>
</organism>
<gene>
    <name evidence="2" type="ORF">AL468_05650</name>
</gene>
<keyword evidence="1" id="KW-0732">Signal</keyword>
<proteinExistence type="predicted"/>
<sequence length="471" mass="51850">MDKFFKVSALTAAMFGVVAVAPATASTESAAGGEYVEKVNEFMQDSSLNALFLVDTRSRTRTTGKPGGENGDRWSRLNYSSYNAILDFTSGYHDGWVGADVAAYYSGDLYNDSLYNSNEGYLCNEISTCNNLDWGAGDGQQLKVYKAALKFKANESFNARFGMLQAGGNGTIGNVWSFVPGTYRGFELNAKLGDFNLSYFGADQFTAPWLLHEDDYAPALWSDTSWSYLHSLGLNGNLTDSLFMQLGLGQATGVQYANGIDWGAGQVTSYHNETDNTSYKAYLKYTVSDRTTLAFDFYGVDDDVKYDGLGFHTGLSLNQSFGKLAWMSELRYTDTDNRADFVPRTIHTYGMNNGTWSQWWDALSDWNKAGELAWYNRLSYNQGNGWNYYLGFGYGTGADSAASGASGDWDYESEYAVNATVSYSLQSGALKGSTIRLHGTILERDEYAGAGAGDADETDLRLQVLIPYSFH</sequence>
<dbReference type="Proteomes" id="UP000237665">
    <property type="component" value="Chromosome 1"/>
</dbReference>
<evidence type="ECO:0000313" key="2">
    <source>
        <dbReference type="EMBL" id="AVH26733.1"/>
    </source>
</evidence>